<organism evidence="1 2">
    <name type="scientific">Cichorium intybus</name>
    <name type="common">Chicory</name>
    <dbReference type="NCBI Taxonomy" id="13427"/>
    <lineage>
        <taxon>Eukaryota</taxon>
        <taxon>Viridiplantae</taxon>
        <taxon>Streptophyta</taxon>
        <taxon>Embryophyta</taxon>
        <taxon>Tracheophyta</taxon>
        <taxon>Spermatophyta</taxon>
        <taxon>Magnoliopsida</taxon>
        <taxon>eudicotyledons</taxon>
        <taxon>Gunneridae</taxon>
        <taxon>Pentapetalae</taxon>
        <taxon>asterids</taxon>
        <taxon>campanulids</taxon>
        <taxon>Asterales</taxon>
        <taxon>Asteraceae</taxon>
        <taxon>Cichorioideae</taxon>
        <taxon>Cichorieae</taxon>
        <taxon>Cichoriinae</taxon>
        <taxon>Cichorium</taxon>
    </lineage>
</organism>
<comment type="caution">
    <text evidence="1">The sequence shown here is derived from an EMBL/GenBank/DDBJ whole genome shotgun (WGS) entry which is preliminary data.</text>
</comment>
<name>A0ACB9HAF4_CICIN</name>
<reference evidence="2" key="1">
    <citation type="journal article" date="2022" name="Mol. Ecol. Resour.">
        <title>The genomes of chicory, endive, great burdock and yacon provide insights into Asteraceae palaeo-polyploidization history and plant inulin production.</title>
        <authorList>
            <person name="Fan W."/>
            <person name="Wang S."/>
            <person name="Wang H."/>
            <person name="Wang A."/>
            <person name="Jiang F."/>
            <person name="Liu H."/>
            <person name="Zhao H."/>
            <person name="Xu D."/>
            <person name="Zhang Y."/>
        </authorList>
    </citation>
    <scope>NUCLEOTIDE SEQUENCE [LARGE SCALE GENOMIC DNA]</scope>
    <source>
        <strain evidence="2">cv. Punajuju</strain>
    </source>
</reference>
<keyword evidence="2" id="KW-1185">Reference proteome</keyword>
<dbReference type="EMBL" id="CM042009">
    <property type="protein sequence ID" value="KAI3792720.1"/>
    <property type="molecule type" value="Genomic_DNA"/>
</dbReference>
<evidence type="ECO:0000313" key="1">
    <source>
        <dbReference type="EMBL" id="KAI3792720.1"/>
    </source>
</evidence>
<sequence length="370" mass="40845">MGRSSLFPGFRFHPTDHELVMYYLKRKLLRKKIVVNAVAEVNIYDFSPWDLPDKSALKSGDLEWFFFCPKSKKYTSGSRSNRATEKGFWKATGKERTIEYNGRTVATIKTLVFHLGHASDGERTNWVMHEYNMKDQKLADEGIILDTYVLCKIFEKEGVGPKNGAQYGAPFKEEEWDDDVASCSGSGPVIGPDGPTNKPEKGPASLSLTEPGSSTVTFSANHKQKSPSTMKKIVPQSTCSLSVTEPGSVTVASSANVTHVDTPAYDDVIFLEDIDTVMVESTDELNCNNKIEVVGVDNGKEVKGVGPNEEHGIYGNLDDLLNLDALDSCPSNMLFKANGAEYTLDMIMRADDLVDVADDLDVDLGRFWVD</sequence>
<accession>A0ACB9HAF4</accession>
<gene>
    <name evidence="1" type="ORF">L2E82_06608</name>
</gene>
<protein>
    <submittedName>
        <fullName evidence="1">Uncharacterized protein</fullName>
    </submittedName>
</protein>
<proteinExistence type="predicted"/>
<reference evidence="1 2" key="2">
    <citation type="journal article" date="2022" name="Mol. Ecol. Resour.">
        <title>The genomes of chicory, endive, great burdock and yacon provide insights into Asteraceae paleo-polyploidization history and plant inulin production.</title>
        <authorList>
            <person name="Fan W."/>
            <person name="Wang S."/>
            <person name="Wang H."/>
            <person name="Wang A."/>
            <person name="Jiang F."/>
            <person name="Liu H."/>
            <person name="Zhao H."/>
            <person name="Xu D."/>
            <person name="Zhang Y."/>
        </authorList>
    </citation>
    <scope>NUCLEOTIDE SEQUENCE [LARGE SCALE GENOMIC DNA]</scope>
    <source>
        <strain evidence="2">cv. Punajuju</strain>
        <tissue evidence="1">Leaves</tissue>
    </source>
</reference>
<evidence type="ECO:0000313" key="2">
    <source>
        <dbReference type="Proteomes" id="UP001055811"/>
    </source>
</evidence>
<dbReference type="Proteomes" id="UP001055811">
    <property type="component" value="Linkage Group LG01"/>
</dbReference>